<comment type="caution">
    <text evidence="5">Lacks conserved residue(s) required for the propagation of feature annotation.</text>
</comment>
<evidence type="ECO:0000256" key="4">
    <source>
        <dbReference type="ARBA" id="ARBA00022777"/>
    </source>
</evidence>
<keyword evidence="3 5" id="KW-0547">Nucleotide-binding</keyword>
<comment type="caution">
    <text evidence="8">The sequence shown here is derived from an EMBL/GenBank/DDBJ whole genome shotgun (WGS) entry which is preliminary data.</text>
</comment>
<reference evidence="8" key="1">
    <citation type="submission" date="2016-10" db="EMBL/GenBank/DDBJ databases">
        <title>CRISPR-Cas defence system in Roseofilum reptotaenium: evidence of a bacteriophage-cyanobacterium arms race in the coral black band disease.</title>
        <authorList>
            <person name="Buerger P."/>
            <person name="Wood-Charlson E.M."/>
            <person name="Weynberg K.D."/>
            <person name="Willis B."/>
            <person name="Van Oppen M.J."/>
        </authorList>
    </citation>
    <scope>NUCLEOTIDE SEQUENCE [LARGE SCALE GENOMIC DNA]</scope>
    <source>
        <strain evidence="8">AO1-A</strain>
    </source>
</reference>
<evidence type="ECO:0000256" key="5">
    <source>
        <dbReference type="HAMAP-Rule" id="MF_00235"/>
    </source>
</evidence>
<dbReference type="SUPFAM" id="SSF52540">
    <property type="entry name" value="P-loop containing nucleoside triphosphate hydrolases"/>
    <property type="match status" value="1"/>
</dbReference>
<dbReference type="Proteomes" id="UP000183940">
    <property type="component" value="Unassembled WGS sequence"/>
</dbReference>
<comment type="subcellular location">
    <subcellularLocation>
        <location evidence="5 7">Cytoplasm</location>
    </subcellularLocation>
</comment>
<dbReference type="CDD" id="cd01428">
    <property type="entry name" value="ADK"/>
    <property type="match status" value="1"/>
</dbReference>
<keyword evidence="1 5" id="KW-0808">Transferase</keyword>
<feature type="binding site" evidence="5">
    <location>
        <begin position="85"/>
        <end position="88"/>
    </location>
    <ligand>
        <name>AMP</name>
        <dbReference type="ChEBI" id="CHEBI:456215"/>
    </ligand>
</feature>
<keyword evidence="5 7" id="KW-0067">ATP-binding</keyword>
<dbReference type="AlphaFoldDB" id="A0A1L9QLC5"/>
<dbReference type="GO" id="GO:0004017">
    <property type="term" value="F:AMP kinase activity"/>
    <property type="evidence" value="ECO:0007669"/>
    <property type="project" value="UniProtKB-UniRule"/>
</dbReference>
<feature type="binding site" evidence="5">
    <location>
        <position position="92"/>
    </location>
    <ligand>
        <name>AMP</name>
        <dbReference type="ChEBI" id="CHEBI:456215"/>
    </ligand>
</feature>
<keyword evidence="5" id="KW-0963">Cytoplasm</keyword>
<evidence type="ECO:0000313" key="8">
    <source>
        <dbReference type="EMBL" id="OJJ19006.1"/>
    </source>
</evidence>
<dbReference type="UniPathway" id="UPA00588">
    <property type="reaction ID" value="UER00649"/>
</dbReference>
<feature type="binding site" evidence="5">
    <location>
        <position position="168"/>
    </location>
    <ligand>
        <name>ATP</name>
        <dbReference type="ChEBI" id="CHEBI:30616"/>
    </ligand>
</feature>
<comment type="function">
    <text evidence="5">Catalyzes the reversible transfer of the terminal phosphate group between ATP and AMP. Plays an important role in cellular energy homeostasis and in adenine nucleotide metabolism.</text>
</comment>
<sequence length="188" mass="21542">MRLVILGGPGAGKSTQARGLCDRFQIPLVSMGAILKRAIAEQTELGVQCQPYVERAEFVPDPILITFIRDRLLQADTSTGWLLEGYPRTAFQAEELDFLLDELQQQLNWAIFLDTSEPVMMERRLAMGESEDLPHLIERRIELFQTRTVPILDYYDKRQRLLTVDGNQSQDQVLAELQTRLIANSREH</sequence>
<feature type="region of interest" description="NMP" evidence="5">
    <location>
        <begin position="30"/>
        <end position="59"/>
    </location>
</feature>
<evidence type="ECO:0000256" key="6">
    <source>
        <dbReference type="RuleBase" id="RU003330"/>
    </source>
</evidence>
<dbReference type="GO" id="GO:0005737">
    <property type="term" value="C:cytoplasm"/>
    <property type="evidence" value="ECO:0007669"/>
    <property type="project" value="UniProtKB-SubCell"/>
</dbReference>
<gene>
    <name evidence="5" type="primary">adk</name>
    <name evidence="8" type="ORF">BI308_21850</name>
</gene>
<keyword evidence="2 5" id="KW-0545">Nucleotide biosynthesis</keyword>
<dbReference type="PRINTS" id="PR00094">
    <property type="entry name" value="ADENYLTKNASE"/>
</dbReference>
<dbReference type="HAMAP" id="MF_00235">
    <property type="entry name" value="Adenylate_kinase_Adk"/>
    <property type="match status" value="1"/>
</dbReference>
<organism evidence="8 9">
    <name type="scientific">Roseofilum reptotaenium AO1-A</name>
    <dbReference type="NCBI Taxonomy" id="1925591"/>
    <lineage>
        <taxon>Bacteria</taxon>
        <taxon>Bacillati</taxon>
        <taxon>Cyanobacteriota</taxon>
        <taxon>Cyanophyceae</taxon>
        <taxon>Desertifilales</taxon>
        <taxon>Desertifilaceae</taxon>
        <taxon>Roseofilum</taxon>
    </lineage>
</organism>
<dbReference type="EC" id="2.7.4.3" evidence="5 7"/>
<dbReference type="InterPro" id="IPR000850">
    <property type="entry name" value="Adenylat/UMP-CMP_kin"/>
</dbReference>
<name>A0A1L9QLC5_9CYAN</name>
<dbReference type="Pfam" id="PF00406">
    <property type="entry name" value="ADK"/>
    <property type="match status" value="1"/>
</dbReference>
<comment type="pathway">
    <text evidence="5">Purine metabolism; AMP biosynthesis via salvage pathway; AMP from ADP: step 1/1.</text>
</comment>
<dbReference type="EMBL" id="MLAW01000053">
    <property type="protein sequence ID" value="OJJ19006.1"/>
    <property type="molecule type" value="Genomic_DNA"/>
</dbReference>
<keyword evidence="4 5" id="KW-0418">Kinase</keyword>
<evidence type="ECO:0000256" key="3">
    <source>
        <dbReference type="ARBA" id="ARBA00022741"/>
    </source>
</evidence>
<dbReference type="Gene3D" id="3.40.50.300">
    <property type="entry name" value="P-loop containing nucleotide triphosphate hydrolases"/>
    <property type="match status" value="1"/>
</dbReference>
<comment type="similarity">
    <text evidence="5 6">Belongs to the adenylate kinase family.</text>
</comment>
<dbReference type="PANTHER" id="PTHR23359">
    <property type="entry name" value="NUCLEOTIDE KINASE"/>
    <property type="match status" value="1"/>
</dbReference>
<feature type="binding site" evidence="5">
    <location>
        <position position="140"/>
    </location>
    <ligand>
        <name>AMP</name>
        <dbReference type="ChEBI" id="CHEBI:456215"/>
    </ligand>
</feature>
<dbReference type="InterPro" id="IPR027417">
    <property type="entry name" value="P-loop_NTPase"/>
</dbReference>
<dbReference type="STRING" id="1925591.BI308_21850"/>
<keyword evidence="9" id="KW-1185">Reference proteome</keyword>
<feature type="binding site" evidence="5">
    <location>
        <begin position="57"/>
        <end position="59"/>
    </location>
    <ligand>
        <name>AMP</name>
        <dbReference type="ChEBI" id="CHEBI:456215"/>
    </ligand>
</feature>
<evidence type="ECO:0000313" key="9">
    <source>
        <dbReference type="Proteomes" id="UP000183940"/>
    </source>
</evidence>
<evidence type="ECO:0000256" key="7">
    <source>
        <dbReference type="RuleBase" id="RU003331"/>
    </source>
</evidence>
<evidence type="ECO:0000256" key="2">
    <source>
        <dbReference type="ARBA" id="ARBA00022727"/>
    </source>
</evidence>
<evidence type="ECO:0000256" key="1">
    <source>
        <dbReference type="ARBA" id="ARBA00022679"/>
    </source>
</evidence>
<dbReference type="GO" id="GO:0005524">
    <property type="term" value="F:ATP binding"/>
    <property type="evidence" value="ECO:0007669"/>
    <property type="project" value="UniProtKB-UniRule"/>
</dbReference>
<protein>
    <recommendedName>
        <fullName evidence="5 7">Adenylate kinase</fullName>
        <shortName evidence="5">AK</shortName>
        <ecNumber evidence="5 7">2.7.4.3</ecNumber>
    </recommendedName>
    <alternativeName>
        <fullName evidence="5">ATP-AMP transphosphorylase</fullName>
    </alternativeName>
    <alternativeName>
        <fullName evidence="5">ATP:AMP phosphotransferase</fullName>
    </alternativeName>
    <alternativeName>
        <fullName evidence="5">Adenylate monophosphate kinase</fullName>
    </alternativeName>
</protein>
<feature type="binding site" evidence="5">
    <location>
        <begin position="10"/>
        <end position="15"/>
    </location>
    <ligand>
        <name>ATP</name>
        <dbReference type="ChEBI" id="CHEBI:30616"/>
    </ligand>
</feature>
<comment type="subunit">
    <text evidence="5 7">Monomer.</text>
</comment>
<accession>A0A1L9QLC5</accession>
<proteinExistence type="inferred from homology"/>
<comment type="catalytic activity">
    <reaction evidence="5 7">
        <text>AMP + ATP = 2 ADP</text>
        <dbReference type="Rhea" id="RHEA:12973"/>
        <dbReference type="ChEBI" id="CHEBI:30616"/>
        <dbReference type="ChEBI" id="CHEBI:456215"/>
        <dbReference type="ChEBI" id="CHEBI:456216"/>
        <dbReference type="EC" id="2.7.4.3"/>
    </reaction>
</comment>
<dbReference type="GO" id="GO:0044209">
    <property type="term" value="P:AMP salvage"/>
    <property type="evidence" value="ECO:0007669"/>
    <property type="project" value="UniProtKB-UniRule"/>
</dbReference>
<comment type="domain">
    <text evidence="5">Consists of three domains, a large central CORE domain and two small peripheral domains, NMPbind and LID, which undergo movements during catalysis. The LID domain closes over the site of phosphoryl transfer upon ATP binding. Assembling and dissambling the active center during each catalytic cycle provides an effective means to prevent ATP hydrolysis.</text>
</comment>